<proteinExistence type="predicted"/>
<keyword evidence="1" id="KW-0812">Transmembrane</keyword>
<feature type="transmembrane region" description="Helical" evidence="1">
    <location>
        <begin position="131"/>
        <end position="152"/>
    </location>
</feature>
<name>A0A1G9BW14_9EURY</name>
<keyword evidence="1" id="KW-0472">Membrane</keyword>
<protein>
    <submittedName>
        <fullName evidence="2">Uncharacterized protein</fullName>
    </submittedName>
</protein>
<evidence type="ECO:0000256" key="1">
    <source>
        <dbReference type="SAM" id="Phobius"/>
    </source>
</evidence>
<keyword evidence="3" id="KW-1185">Reference proteome</keyword>
<gene>
    <name evidence="2" type="ORF">SAMN04488571_11134</name>
</gene>
<organism evidence="2 3">
    <name type="scientific">Methanoculleus thermophilus</name>
    <dbReference type="NCBI Taxonomy" id="2200"/>
    <lineage>
        <taxon>Archaea</taxon>
        <taxon>Methanobacteriati</taxon>
        <taxon>Methanobacteriota</taxon>
        <taxon>Stenosarchaea group</taxon>
        <taxon>Methanomicrobia</taxon>
        <taxon>Methanomicrobiales</taxon>
        <taxon>Methanomicrobiaceae</taxon>
        <taxon>Methanoculleus</taxon>
    </lineage>
</organism>
<dbReference type="AlphaFoldDB" id="A0A1G9BW14"/>
<reference evidence="2 3" key="1">
    <citation type="submission" date="2016-10" db="EMBL/GenBank/DDBJ databases">
        <authorList>
            <person name="Varghese N."/>
            <person name="Submissions S."/>
        </authorList>
    </citation>
    <scope>NUCLEOTIDE SEQUENCE [LARGE SCALE GENOMIC DNA]</scope>
    <source>
        <strain evidence="2 3">DSM 2373</strain>
    </source>
</reference>
<dbReference type="RefSeq" id="WP_066955590.1">
    <property type="nucleotide sequence ID" value="NZ_JBMNQR010000060.1"/>
</dbReference>
<dbReference type="STRING" id="2200.GCA_001571405_00710"/>
<feature type="transmembrane region" description="Helical" evidence="1">
    <location>
        <begin position="54"/>
        <end position="76"/>
    </location>
</feature>
<dbReference type="Proteomes" id="UP000326500">
    <property type="component" value="Unassembled WGS sequence"/>
</dbReference>
<accession>A0A1G9BW14</accession>
<feature type="transmembrane region" description="Helical" evidence="1">
    <location>
        <begin position="96"/>
        <end position="119"/>
    </location>
</feature>
<evidence type="ECO:0000313" key="2">
    <source>
        <dbReference type="EMBL" id="SDK43678.1"/>
    </source>
</evidence>
<dbReference type="EMBL" id="FNFT01000011">
    <property type="protein sequence ID" value="SDK43678.1"/>
    <property type="molecule type" value="Genomic_DNA"/>
</dbReference>
<feature type="transmembrane region" description="Helical" evidence="1">
    <location>
        <begin position="12"/>
        <end position="33"/>
    </location>
</feature>
<keyword evidence="1" id="KW-1133">Transmembrane helix</keyword>
<sequence length="156" mass="17489">MPWYATRPFTDGVMNVGLAILLTALVWPLMAVFRGVYGVARDERDTGLPVYARLVAGAAALLFVVFVLVLLPGVMADAALIDSYMHDRTVPLALSAVMTFPVIAVILSAVAAALAVPVWRRRYWSVWHRVHYSLVVIGLIMLTWWVNFWNLFVFRL</sequence>
<evidence type="ECO:0000313" key="3">
    <source>
        <dbReference type="Proteomes" id="UP000326500"/>
    </source>
</evidence>